<dbReference type="Proteomes" id="UP001168877">
    <property type="component" value="Unassembled WGS sequence"/>
</dbReference>
<name>A0AA39W580_ACESA</name>
<evidence type="ECO:0000313" key="2">
    <source>
        <dbReference type="EMBL" id="KAK0601586.1"/>
    </source>
</evidence>
<dbReference type="EMBL" id="JAUESC010000003">
    <property type="protein sequence ID" value="KAK0601586.1"/>
    <property type="molecule type" value="Genomic_DNA"/>
</dbReference>
<gene>
    <name evidence="2" type="ORF">LWI29_025578</name>
</gene>
<protein>
    <submittedName>
        <fullName evidence="2">Uncharacterized protein</fullName>
    </submittedName>
</protein>
<accession>A0AA39W580</accession>
<reference evidence="2" key="1">
    <citation type="journal article" date="2022" name="Plant J.">
        <title>Strategies of tolerance reflected in two North American maple genomes.</title>
        <authorList>
            <person name="McEvoy S.L."/>
            <person name="Sezen U.U."/>
            <person name="Trouern-Trend A."/>
            <person name="McMahon S.M."/>
            <person name="Schaberg P.G."/>
            <person name="Yang J."/>
            <person name="Wegrzyn J.L."/>
            <person name="Swenson N.G."/>
        </authorList>
    </citation>
    <scope>NUCLEOTIDE SEQUENCE</scope>
    <source>
        <strain evidence="2">NS2018</strain>
    </source>
</reference>
<evidence type="ECO:0000256" key="1">
    <source>
        <dbReference type="SAM" id="MobiDB-lite"/>
    </source>
</evidence>
<evidence type="ECO:0000313" key="3">
    <source>
        <dbReference type="Proteomes" id="UP001168877"/>
    </source>
</evidence>
<organism evidence="2 3">
    <name type="scientific">Acer saccharum</name>
    <name type="common">Sugar maple</name>
    <dbReference type="NCBI Taxonomy" id="4024"/>
    <lineage>
        <taxon>Eukaryota</taxon>
        <taxon>Viridiplantae</taxon>
        <taxon>Streptophyta</taxon>
        <taxon>Embryophyta</taxon>
        <taxon>Tracheophyta</taxon>
        <taxon>Spermatophyta</taxon>
        <taxon>Magnoliopsida</taxon>
        <taxon>eudicotyledons</taxon>
        <taxon>Gunneridae</taxon>
        <taxon>Pentapetalae</taxon>
        <taxon>rosids</taxon>
        <taxon>malvids</taxon>
        <taxon>Sapindales</taxon>
        <taxon>Sapindaceae</taxon>
        <taxon>Hippocastanoideae</taxon>
        <taxon>Acereae</taxon>
        <taxon>Acer</taxon>
    </lineage>
</organism>
<dbReference type="AlphaFoldDB" id="A0AA39W580"/>
<feature type="region of interest" description="Disordered" evidence="1">
    <location>
        <begin position="241"/>
        <end position="266"/>
    </location>
</feature>
<keyword evidence="3" id="KW-1185">Reference proteome</keyword>
<reference evidence="2" key="2">
    <citation type="submission" date="2023-06" db="EMBL/GenBank/DDBJ databases">
        <authorList>
            <person name="Swenson N.G."/>
            <person name="Wegrzyn J.L."/>
            <person name="Mcevoy S.L."/>
        </authorList>
    </citation>
    <scope>NUCLEOTIDE SEQUENCE</scope>
    <source>
        <strain evidence="2">NS2018</strain>
        <tissue evidence="2">Leaf</tissue>
    </source>
</reference>
<comment type="caution">
    <text evidence="2">The sequence shown here is derived from an EMBL/GenBank/DDBJ whole genome shotgun (WGS) entry which is preliminary data.</text>
</comment>
<proteinExistence type="predicted"/>
<sequence length="373" mass="41076">MGEPLLIKEETVKRDNLYRGRVLALLPYSHKCPDNIKVQTGLDWEESESESKKFKQKVPCGGADELFGDERAFNNPLHQNNHRVDKLSNHNSKGLDGERGLVESKELRLGKGCISEGVLKSNNCKGKRVAPRNPNQQGRRPTEYKEALLIENEGGGCRSSSSEESERGLIVISPKHKGESSKVGLGQEMGGNIVVDLGCVLIDEGGNQVSHVLTTQYSNFTGEVSSKACYLESGKRRSMVNSRKNSSSLKHHGMVTHNDRSNGLHVPGSVSRSEICLSQGKGRWNLEEEVVKVIEKGVALGVIVDQEENKGCGKTMSDERKKKCVRWSLSEEVAKIARLPSAYQPRWSTTDGPIKEGLQLHTTPLTCPVAHQS</sequence>